<dbReference type="InterPro" id="IPR001810">
    <property type="entry name" value="F-box_dom"/>
</dbReference>
<dbReference type="OrthoDB" id="3226064at2759"/>
<evidence type="ECO:0000259" key="1">
    <source>
        <dbReference type="PROSITE" id="PS50181"/>
    </source>
</evidence>
<dbReference type="PROSITE" id="PS50181">
    <property type="entry name" value="FBOX"/>
    <property type="match status" value="1"/>
</dbReference>
<reference evidence="2" key="1">
    <citation type="journal article" date="2020" name="Stud. Mycol.">
        <title>101 Dothideomycetes genomes: a test case for predicting lifestyles and emergence of pathogens.</title>
        <authorList>
            <person name="Haridas S."/>
            <person name="Albert R."/>
            <person name="Binder M."/>
            <person name="Bloem J."/>
            <person name="Labutti K."/>
            <person name="Salamov A."/>
            <person name="Andreopoulos B."/>
            <person name="Baker S."/>
            <person name="Barry K."/>
            <person name="Bills G."/>
            <person name="Bluhm B."/>
            <person name="Cannon C."/>
            <person name="Castanera R."/>
            <person name="Culley D."/>
            <person name="Daum C."/>
            <person name="Ezra D."/>
            <person name="Gonzalez J."/>
            <person name="Henrissat B."/>
            <person name="Kuo A."/>
            <person name="Liang C."/>
            <person name="Lipzen A."/>
            <person name="Lutzoni F."/>
            <person name="Magnuson J."/>
            <person name="Mondo S."/>
            <person name="Nolan M."/>
            <person name="Ohm R."/>
            <person name="Pangilinan J."/>
            <person name="Park H.-J."/>
            <person name="Ramirez L."/>
            <person name="Alfaro M."/>
            <person name="Sun H."/>
            <person name="Tritt A."/>
            <person name="Yoshinaga Y."/>
            <person name="Zwiers L.-H."/>
            <person name="Turgeon B."/>
            <person name="Goodwin S."/>
            <person name="Spatafora J."/>
            <person name="Crous P."/>
            <person name="Grigoriev I."/>
        </authorList>
    </citation>
    <scope>NUCLEOTIDE SEQUENCE</scope>
    <source>
        <strain evidence="2">Tuck. ex Michener</strain>
    </source>
</reference>
<evidence type="ECO:0000313" key="2">
    <source>
        <dbReference type="EMBL" id="KAF2230389.1"/>
    </source>
</evidence>
<gene>
    <name evidence="2" type="ORF">EV356DRAFT_453918</name>
</gene>
<dbReference type="Proteomes" id="UP000800092">
    <property type="component" value="Unassembled WGS sequence"/>
</dbReference>
<protein>
    <recommendedName>
        <fullName evidence="1">F-box domain-containing protein</fullName>
    </recommendedName>
</protein>
<feature type="domain" description="F-box" evidence="1">
    <location>
        <begin position="1"/>
        <end position="48"/>
    </location>
</feature>
<evidence type="ECO:0000313" key="3">
    <source>
        <dbReference type="Proteomes" id="UP000800092"/>
    </source>
</evidence>
<dbReference type="AlphaFoldDB" id="A0A6A6GXP8"/>
<name>A0A6A6GXP8_VIRVR</name>
<dbReference type="SUPFAM" id="SSF81383">
    <property type="entry name" value="F-box domain"/>
    <property type="match status" value="1"/>
</dbReference>
<proteinExistence type="predicted"/>
<sequence length="459" mass="52737">MASLLSMPTEVLHSILVEVDHTDLASLSRSCHTLHQFIQHDALLWKESYLAAFDAPSRDGNKPEPDWKKKLQNIVTVQKILQSSNSEVKRDNIHWIAEELHDFLQNSPYRNKNPTSETGQWPWNSSPSRNVSLLAQYFCPDRQDNIDNLLCGSSLFQKCGTPAMKPYSTDRECQSAARLHVLYGVPLDLAGKKHATHPFARSRVYDLRYYTEKTRWGPFTPDGTMNIDWENLEATLILLGYNFHVFRERTNGAISDMWNRPFAGIALDAWPIVKEPDPPVEDPYGCHGTWMRVVCFLDYTDLYAFNFSDQSAIHKDPREHPRDALDSEEAIRLITCKLRVTSIERPEPEDGQGLPLVRFQGDSHSMHSGWDPNARSRLKGHVRLMKDGQIRWTSWSIFHGEERWRSECIQVGGIRSGRGILGNWFDKDFDMQGPVGPTAFWKVSDEIVDDAKMVRMPWI</sequence>
<dbReference type="EMBL" id="ML991842">
    <property type="protein sequence ID" value="KAF2230389.1"/>
    <property type="molecule type" value="Genomic_DNA"/>
</dbReference>
<dbReference type="Gene3D" id="1.20.1280.50">
    <property type="match status" value="1"/>
</dbReference>
<dbReference type="Pfam" id="PF12937">
    <property type="entry name" value="F-box-like"/>
    <property type="match status" value="1"/>
</dbReference>
<organism evidence="2 3">
    <name type="scientific">Viridothelium virens</name>
    <name type="common">Speckled blister lichen</name>
    <name type="synonym">Trypethelium virens</name>
    <dbReference type="NCBI Taxonomy" id="1048519"/>
    <lineage>
        <taxon>Eukaryota</taxon>
        <taxon>Fungi</taxon>
        <taxon>Dikarya</taxon>
        <taxon>Ascomycota</taxon>
        <taxon>Pezizomycotina</taxon>
        <taxon>Dothideomycetes</taxon>
        <taxon>Dothideomycetes incertae sedis</taxon>
        <taxon>Trypetheliales</taxon>
        <taxon>Trypetheliaceae</taxon>
        <taxon>Viridothelium</taxon>
    </lineage>
</organism>
<dbReference type="InterPro" id="IPR036047">
    <property type="entry name" value="F-box-like_dom_sf"/>
</dbReference>
<keyword evidence="3" id="KW-1185">Reference proteome</keyword>
<accession>A0A6A6GXP8</accession>